<keyword evidence="5 10" id="KW-0732">Signal</keyword>
<evidence type="ECO:0000256" key="6">
    <source>
        <dbReference type="ARBA" id="ARBA00023065"/>
    </source>
</evidence>
<evidence type="ECO:0000256" key="4">
    <source>
        <dbReference type="ARBA" id="ARBA00022692"/>
    </source>
</evidence>
<evidence type="ECO:0000256" key="1">
    <source>
        <dbReference type="ARBA" id="ARBA00004571"/>
    </source>
</evidence>
<proteinExistence type="predicted"/>
<organism evidence="12 13">
    <name type="scientific">Enterobacter kobei</name>
    <dbReference type="NCBI Taxonomy" id="208224"/>
    <lineage>
        <taxon>Bacteria</taxon>
        <taxon>Pseudomonadati</taxon>
        <taxon>Pseudomonadota</taxon>
        <taxon>Gammaproteobacteria</taxon>
        <taxon>Enterobacterales</taxon>
        <taxon>Enterobacteriaceae</taxon>
        <taxon>Enterobacter</taxon>
        <taxon>Enterobacter cloacae complex</taxon>
    </lineage>
</organism>
<protein>
    <submittedName>
        <fullName evidence="12">Porin</fullName>
    </submittedName>
</protein>
<dbReference type="Gene3D" id="2.40.160.10">
    <property type="entry name" value="Porin"/>
    <property type="match status" value="1"/>
</dbReference>
<feature type="signal peptide" evidence="10">
    <location>
        <begin position="1"/>
        <end position="22"/>
    </location>
</feature>
<keyword evidence="3" id="KW-1134">Transmembrane beta strand</keyword>
<dbReference type="InterPro" id="IPR050298">
    <property type="entry name" value="Gram-neg_bact_OMP"/>
</dbReference>
<sequence>MDNTRKIICISLLTAMPGIANAMLVGGPKDFNLEIYGKLAMSVFTTQASERNYDYTLDNESYIGFRGNKEITEGINVIFQIESGYVGYEAKDSGLGKFDTFVGFEGKYGKLRFGRMKGALYEIIDWPYTNPGLGRVFDWGGDVHWHQSNRMSNMVRYDGSLATNDYGAFDVVLSVNRDDSTISGSTTYSSRITWTPYSTIKVHAAYEETRNKSDQPTDDVVVDDLMDASGYVLGLEVPIPDLGLRFYAGYKNGQTTDLTTHVKSTQDAYSLIGEYWHDIYGAKLGYARNNDYKIDNVTQKDTADKVISLQLMMNMENGFLPYVRVGRTDAYNSSTNDNFYRAGLEFWF</sequence>
<name>A0AAW3XKR3_9ENTR</name>
<reference evidence="12" key="1">
    <citation type="submission" date="2020-08" db="EMBL/GenBank/DDBJ databases">
        <title>Distribution of Beta-Lactamase Producing Gram-Negative Bacterial Isolates in Isabela River of Santo Domingo, Dominican Republic.</title>
        <authorList>
            <person name="Calderon V."/>
            <person name="Del Rosario C."/>
            <person name="Duarte A."/>
            <person name="Bonnelly R."/>
            <person name="Barauna R."/>
            <person name="Ramos R.T."/>
            <person name="Perdomo O.P."/>
            <person name="Rodriguez De Francisco L.E."/>
            <person name="Franco De Los Santos E.F."/>
        </authorList>
    </citation>
    <scope>NUCLEOTIDE SEQUENCE</scope>
    <source>
        <strain evidence="12">INTEC_BI4_1.1</strain>
    </source>
</reference>
<gene>
    <name evidence="12" type="ORF">H9R40_14725</name>
</gene>
<dbReference type="RefSeq" id="WP_052684066.1">
    <property type="nucleotide sequence ID" value="NZ_AP022498.1"/>
</dbReference>
<dbReference type="PANTHER" id="PTHR34501:SF2">
    <property type="entry name" value="OUTER MEMBRANE PORIN F-RELATED"/>
    <property type="match status" value="1"/>
</dbReference>
<keyword evidence="2" id="KW-0813">Transport</keyword>
<evidence type="ECO:0000313" key="13">
    <source>
        <dbReference type="Proteomes" id="UP000613022"/>
    </source>
</evidence>
<dbReference type="GO" id="GO:0046930">
    <property type="term" value="C:pore complex"/>
    <property type="evidence" value="ECO:0007669"/>
    <property type="project" value="UniProtKB-KW"/>
</dbReference>
<evidence type="ECO:0000256" key="2">
    <source>
        <dbReference type="ARBA" id="ARBA00022448"/>
    </source>
</evidence>
<evidence type="ECO:0000256" key="3">
    <source>
        <dbReference type="ARBA" id="ARBA00022452"/>
    </source>
</evidence>
<evidence type="ECO:0000256" key="9">
    <source>
        <dbReference type="ARBA" id="ARBA00023237"/>
    </source>
</evidence>
<dbReference type="PANTHER" id="PTHR34501">
    <property type="entry name" value="PROTEIN YDDL-RELATED"/>
    <property type="match status" value="1"/>
</dbReference>
<evidence type="ECO:0000256" key="8">
    <source>
        <dbReference type="ARBA" id="ARBA00023136"/>
    </source>
</evidence>
<dbReference type="Pfam" id="PF13609">
    <property type="entry name" value="Porin_4"/>
    <property type="match status" value="1"/>
</dbReference>
<evidence type="ECO:0000256" key="5">
    <source>
        <dbReference type="ARBA" id="ARBA00022729"/>
    </source>
</evidence>
<comment type="caution">
    <text evidence="12">The sequence shown here is derived from an EMBL/GenBank/DDBJ whole genome shotgun (WGS) entry which is preliminary data.</text>
</comment>
<comment type="subcellular location">
    <subcellularLocation>
        <location evidence="1">Cell outer membrane</location>
        <topology evidence="1">Multi-pass membrane protein</topology>
    </subcellularLocation>
</comment>
<evidence type="ECO:0000313" key="12">
    <source>
        <dbReference type="EMBL" id="MBC6324468.1"/>
    </source>
</evidence>
<dbReference type="CDD" id="cd00342">
    <property type="entry name" value="gram_neg_porins"/>
    <property type="match status" value="1"/>
</dbReference>
<dbReference type="EMBL" id="JACSEP010000034">
    <property type="protein sequence ID" value="MBC6324468.1"/>
    <property type="molecule type" value="Genomic_DNA"/>
</dbReference>
<keyword evidence="4" id="KW-0812">Transmembrane</keyword>
<dbReference type="Proteomes" id="UP000613022">
    <property type="component" value="Unassembled WGS sequence"/>
</dbReference>
<feature type="domain" description="Porin" evidence="11">
    <location>
        <begin position="12"/>
        <end position="308"/>
    </location>
</feature>
<dbReference type="AlphaFoldDB" id="A0AAW3XKR3"/>
<dbReference type="GO" id="GO:0015288">
    <property type="term" value="F:porin activity"/>
    <property type="evidence" value="ECO:0007669"/>
    <property type="project" value="UniProtKB-KW"/>
</dbReference>
<keyword evidence="8" id="KW-0472">Membrane</keyword>
<dbReference type="InterPro" id="IPR002299">
    <property type="entry name" value="Porin_Neis"/>
</dbReference>
<dbReference type="GO" id="GO:0006811">
    <property type="term" value="P:monoatomic ion transport"/>
    <property type="evidence" value="ECO:0007669"/>
    <property type="project" value="UniProtKB-KW"/>
</dbReference>
<feature type="chain" id="PRO_5043397330" evidence="10">
    <location>
        <begin position="23"/>
        <end position="348"/>
    </location>
</feature>
<accession>A0AAW3XKR3</accession>
<keyword evidence="9" id="KW-0998">Cell outer membrane</keyword>
<evidence type="ECO:0000256" key="10">
    <source>
        <dbReference type="SAM" id="SignalP"/>
    </source>
</evidence>
<evidence type="ECO:0000259" key="11">
    <source>
        <dbReference type="Pfam" id="PF13609"/>
    </source>
</evidence>
<dbReference type="GO" id="GO:0009279">
    <property type="term" value="C:cell outer membrane"/>
    <property type="evidence" value="ECO:0007669"/>
    <property type="project" value="UniProtKB-SubCell"/>
</dbReference>
<keyword evidence="7" id="KW-0626">Porin</keyword>
<evidence type="ECO:0000256" key="7">
    <source>
        <dbReference type="ARBA" id="ARBA00023114"/>
    </source>
</evidence>
<dbReference type="PRINTS" id="PR00184">
    <property type="entry name" value="NEISSPPORIN"/>
</dbReference>
<dbReference type="InterPro" id="IPR033900">
    <property type="entry name" value="Gram_neg_porin_domain"/>
</dbReference>
<keyword evidence="6" id="KW-0406">Ion transport</keyword>
<dbReference type="InterPro" id="IPR023614">
    <property type="entry name" value="Porin_dom_sf"/>
</dbReference>
<dbReference type="SUPFAM" id="SSF56935">
    <property type="entry name" value="Porins"/>
    <property type="match status" value="1"/>
</dbReference>